<keyword evidence="4" id="KW-0186">Copper</keyword>
<evidence type="ECO:0000256" key="3">
    <source>
        <dbReference type="ARBA" id="ARBA00022833"/>
    </source>
</evidence>
<dbReference type="FunFam" id="3.90.430.10:FF:000001">
    <property type="entry name" value="Copper fist DNA-binding protein"/>
    <property type="match status" value="1"/>
</dbReference>
<evidence type="ECO:0000256" key="8">
    <source>
        <dbReference type="SAM" id="MobiDB-lite"/>
    </source>
</evidence>
<feature type="compositionally biased region" description="Polar residues" evidence="8">
    <location>
        <begin position="421"/>
        <end position="442"/>
    </location>
</feature>
<dbReference type="PRINTS" id="PR00617">
    <property type="entry name" value="COPPERFIST"/>
</dbReference>
<dbReference type="InterPro" id="IPR051763">
    <property type="entry name" value="Copper_Homeo_Regul"/>
</dbReference>
<keyword evidence="5" id="KW-0805">Transcription regulation</keyword>
<feature type="region of interest" description="Disordered" evidence="8">
    <location>
        <begin position="222"/>
        <end position="244"/>
    </location>
</feature>
<evidence type="ECO:0000259" key="9">
    <source>
        <dbReference type="PROSITE" id="PS50073"/>
    </source>
</evidence>
<evidence type="ECO:0000313" key="11">
    <source>
        <dbReference type="Proteomes" id="UP000799437"/>
    </source>
</evidence>
<dbReference type="SMART" id="SM01090">
    <property type="entry name" value="Copper-fist"/>
    <property type="match status" value="1"/>
</dbReference>
<dbReference type="Proteomes" id="UP000799437">
    <property type="component" value="Unassembled WGS sequence"/>
</dbReference>
<feature type="compositionally biased region" description="Low complexity" evidence="8">
    <location>
        <begin position="143"/>
        <end position="166"/>
    </location>
</feature>
<evidence type="ECO:0000256" key="5">
    <source>
        <dbReference type="ARBA" id="ARBA00023015"/>
    </source>
</evidence>
<dbReference type="GO" id="GO:0006878">
    <property type="term" value="P:intracellular copper ion homeostasis"/>
    <property type="evidence" value="ECO:0007669"/>
    <property type="project" value="TreeGrafter"/>
</dbReference>
<comment type="subcellular location">
    <subcellularLocation>
        <location evidence="1">Nucleus</location>
    </subcellularLocation>
</comment>
<dbReference type="GO" id="GO:0005507">
    <property type="term" value="F:copper ion binding"/>
    <property type="evidence" value="ECO:0007669"/>
    <property type="project" value="InterPro"/>
</dbReference>
<keyword evidence="11" id="KW-1185">Reference proteome</keyword>
<dbReference type="InterPro" id="IPR001083">
    <property type="entry name" value="Cu_fist_DNA-bd_dom"/>
</dbReference>
<keyword evidence="3" id="KW-0862">Zinc</keyword>
<evidence type="ECO:0000256" key="6">
    <source>
        <dbReference type="ARBA" id="ARBA00023163"/>
    </source>
</evidence>
<dbReference type="PANTHER" id="PTHR28088:SF9">
    <property type="entry name" value="TRANSCRIPTION FACTOR GRISEA, PUTATIVE (AFU_ORTHOLOGUE AFUA_1G13190)-RELATED"/>
    <property type="match status" value="1"/>
</dbReference>
<dbReference type="AlphaFoldDB" id="A0A6A6W9J1"/>
<dbReference type="RefSeq" id="XP_033600212.1">
    <property type="nucleotide sequence ID" value="XM_033741418.1"/>
</dbReference>
<dbReference type="EMBL" id="ML996573">
    <property type="protein sequence ID" value="KAF2757761.1"/>
    <property type="molecule type" value="Genomic_DNA"/>
</dbReference>
<evidence type="ECO:0000256" key="1">
    <source>
        <dbReference type="ARBA" id="ARBA00004123"/>
    </source>
</evidence>
<protein>
    <recommendedName>
        <fullName evidence="9">Copper-fist domain-containing protein</fullName>
    </recommendedName>
</protein>
<keyword evidence="6" id="KW-0804">Transcription</keyword>
<dbReference type="SUPFAM" id="SSF57879">
    <property type="entry name" value="Zinc domain conserved in yeast copper-regulated transcription factors"/>
    <property type="match status" value="1"/>
</dbReference>
<dbReference type="SMART" id="SM00412">
    <property type="entry name" value="Cu_FIST"/>
    <property type="match status" value="1"/>
</dbReference>
<sequence>MPWIDLNGEKKKVACGPCIRGHRSSKCDHKDRVLLEVRKPGRPLSSCPHPPGSCSCERVLVNYTVPKKSDCNCSNGTTPVSASANTTGNASHRVQKPRQKRASTSVTPAAVARALKDQPVLTEDGLFNGESNPPSETASVTFSASERSNNASSPPSSSHSIDIDSQSDIKTETKGANDTSAPQKSCCTGSTAVTTTKEDTTTPNTASTTASCCRGAGNEIDAEPPQKSCCSGPKKPPPLTSNGAAQPVPHVINTIYPPYSPFHQHPNGIPTAPPPTHSPYMAYPPHGNGPVMNSSGYMPTMPYQTYFPYQMQFPPVHNNPTNGDGSIGHNCNCGDSCACLGCASHPRNDTTREYIRYYSQFLGPPGMARPPPYHIANHYMSSGPPNGHFPYHRPVPSNGNAVPQLIMPQYAPPDMHPGPAYSSQPPHTWQMNPSHSSVQTTPAAEFENFNFNQAPTPLKMNGRSTPDTEFRCSTTPTHQNMSRSNSCAEYVENDRSQEASPTAGANSPTLSPSSFFLQSLELPGCDDPTGTCQCGDGCECVGCLTHGGHDGVPLVPDTGGQNGLDFSLDGNYTLDDAFADAPS</sequence>
<dbReference type="Gene3D" id="3.90.430.10">
    <property type="entry name" value="Copper fist DNA-binding domain"/>
    <property type="match status" value="1"/>
</dbReference>
<evidence type="ECO:0000256" key="7">
    <source>
        <dbReference type="ARBA" id="ARBA00023242"/>
    </source>
</evidence>
<dbReference type="OrthoDB" id="5600085at2759"/>
<dbReference type="PANTHER" id="PTHR28088">
    <property type="entry name" value="TRANSCRIPTIONAL ACTIVATOR HAA1-RELATED"/>
    <property type="match status" value="1"/>
</dbReference>
<feature type="region of interest" description="Disordered" evidence="8">
    <location>
        <begin position="78"/>
        <end position="166"/>
    </location>
</feature>
<proteinExistence type="predicted"/>
<dbReference type="GO" id="GO:0005634">
    <property type="term" value="C:nucleus"/>
    <property type="evidence" value="ECO:0007669"/>
    <property type="project" value="UniProtKB-SubCell"/>
</dbReference>
<feature type="domain" description="Copper-fist" evidence="9">
    <location>
        <begin position="12"/>
        <end position="44"/>
    </location>
</feature>
<dbReference type="InterPro" id="IPR036395">
    <property type="entry name" value="Cu_fist_DNA-bd_dom_sf"/>
</dbReference>
<evidence type="ECO:0000313" key="10">
    <source>
        <dbReference type="EMBL" id="KAF2757761.1"/>
    </source>
</evidence>
<gene>
    <name evidence="10" type="ORF">EJ05DRAFT_400368</name>
</gene>
<feature type="compositionally biased region" description="Polar residues" evidence="8">
    <location>
        <begin position="129"/>
        <end position="142"/>
    </location>
</feature>
<dbReference type="Pfam" id="PF00649">
    <property type="entry name" value="Copper-fist"/>
    <property type="match status" value="1"/>
</dbReference>
<dbReference type="GO" id="GO:0045944">
    <property type="term" value="P:positive regulation of transcription by RNA polymerase II"/>
    <property type="evidence" value="ECO:0007669"/>
    <property type="project" value="TreeGrafter"/>
</dbReference>
<dbReference type="GO" id="GO:0006879">
    <property type="term" value="P:intracellular iron ion homeostasis"/>
    <property type="evidence" value="ECO:0007669"/>
    <property type="project" value="TreeGrafter"/>
</dbReference>
<dbReference type="GO" id="GO:0000978">
    <property type="term" value="F:RNA polymerase II cis-regulatory region sequence-specific DNA binding"/>
    <property type="evidence" value="ECO:0007669"/>
    <property type="project" value="TreeGrafter"/>
</dbReference>
<reference evidence="10" key="1">
    <citation type="journal article" date="2020" name="Stud. Mycol.">
        <title>101 Dothideomycetes genomes: a test case for predicting lifestyles and emergence of pathogens.</title>
        <authorList>
            <person name="Haridas S."/>
            <person name="Albert R."/>
            <person name="Binder M."/>
            <person name="Bloem J."/>
            <person name="Labutti K."/>
            <person name="Salamov A."/>
            <person name="Andreopoulos B."/>
            <person name="Baker S."/>
            <person name="Barry K."/>
            <person name="Bills G."/>
            <person name="Bluhm B."/>
            <person name="Cannon C."/>
            <person name="Castanera R."/>
            <person name="Culley D."/>
            <person name="Daum C."/>
            <person name="Ezra D."/>
            <person name="Gonzalez J."/>
            <person name="Henrissat B."/>
            <person name="Kuo A."/>
            <person name="Liang C."/>
            <person name="Lipzen A."/>
            <person name="Lutzoni F."/>
            <person name="Magnuson J."/>
            <person name="Mondo S."/>
            <person name="Nolan M."/>
            <person name="Ohm R."/>
            <person name="Pangilinan J."/>
            <person name="Park H.-J."/>
            <person name="Ramirez L."/>
            <person name="Alfaro M."/>
            <person name="Sun H."/>
            <person name="Tritt A."/>
            <person name="Yoshinaga Y."/>
            <person name="Zwiers L.-H."/>
            <person name="Turgeon B."/>
            <person name="Goodwin S."/>
            <person name="Spatafora J."/>
            <person name="Crous P."/>
            <person name="Grigoriev I."/>
        </authorList>
    </citation>
    <scope>NUCLEOTIDE SEQUENCE</scope>
    <source>
        <strain evidence="10">CBS 121739</strain>
    </source>
</reference>
<name>A0A6A6W9J1_9PEZI</name>
<feature type="region of interest" description="Disordered" evidence="8">
    <location>
        <begin position="410"/>
        <end position="512"/>
    </location>
</feature>
<evidence type="ECO:0000256" key="2">
    <source>
        <dbReference type="ARBA" id="ARBA00022723"/>
    </source>
</evidence>
<organism evidence="10 11">
    <name type="scientific">Pseudovirgaria hyperparasitica</name>
    <dbReference type="NCBI Taxonomy" id="470096"/>
    <lineage>
        <taxon>Eukaryota</taxon>
        <taxon>Fungi</taxon>
        <taxon>Dikarya</taxon>
        <taxon>Ascomycota</taxon>
        <taxon>Pezizomycotina</taxon>
        <taxon>Dothideomycetes</taxon>
        <taxon>Dothideomycetes incertae sedis</taxon>
        <taxon>Acrospermales</taxon>
        <taxon>Acrospermaceae</taxon>
        <taxon>Pseudovirgaria</taxon>
    </lineage>
</organism>
<dbReference type="GO" id="GO:0000981">
    <property type="term" value="F:DNA-binding transcription factor activity, RNA polymerase II-specific"/>
    <property type="evidence" value="ECO:0007669"/>
    <property type="project" value="TreeGrafter"/>
</dbReference>
<dbReference type="PROSITE" id="PS50073">
    <property type="entry name" value="COPPER_FIST_2"/>
    <property type="match status" value="1"/>
</dbReference>
<feature type="compositionally biased region" description="Polar residues" evidence="8">
    <location>
        <begin position="498"/>
        <end position="512"/>
    </location>
</feature>
<feature type="compositionally biased region" description="Polar residues" evidence="8">
    <location>
        <begin position="462"/>
        <end position="487"/>
    </location>
</feature>
<keyword evidence="7" id="KW-0539">Nucleus</keyword>
<accession>A0A6A6W9J1</accession>
<dbReference type="GeneID" id="54482472"/>
<feature type="compositionally biased region" description="Polar residues" evidence="8">
    <location>
        <begin position="78"/>
        <end position="92"/>
    </location>
</feature>
<evidence type="ECO:0000256" key="4">
    <source>
        <dbReference type="ARBA" id="ARBA00023008"/>
    </source>
</evidence>
<keyword evidence="2" id="KW-0479">Metal-binding</keyword>